<dbReference type="PANTHER" id="PTHR13384">
    <property type="entry name" value="G PATCH DOMAIN-CONTAINING PROTEIN 1"/>
    <property type="match status" value="1"/>
</dbReference>
<dbReference type="STRING" id="307972.A0A2G8LP75"/>
<evidence type="ECO:0000259" key="3">
    <source>
        <dbReference type="PROSITE" id="PS50174"/>
    </source>
</evidence>
<dbReference type="PANTHER" id="PTHR13384:SF19">
    <property type="entry name" value="G PATCH DOMAIN-CONTAINING PROTEIN 1"/>
    <property type="match status" value="1"/>
</dbReference>
<evidence type="ECO:0000256" key="2">
    <source>
        <dbReference type="SAM" id="MobiDB-lite"/>
    </source>
</evidence>
<feature type="region of interest" description="Disordered" evidence="2">
    <location>
        <begin position="1"/>
        <end position="27"/>
    </location>
</feature>
<dbReference type="GO" id="GO:0005634">
    <property type="term" value="C:nucleus"/>
    <property type="evidence" value="ECO:0007669"/>
    <property type="project" value="TreeGrafter"/>
</dbReference>
<evidence type="ECO:0000313" key="5">
    <source>
        <dbReference type="Proteomes" id="UP000230750"/>
    </source>
</evidence>
<dbReference type="AlphaFoldDB" id="A0A2G8LP75"/>
<dbReference type="GO" id="GO:0003723">
    <property type="term" value="F:RNA binding"/>
    <property type="evidence" value="ECO:0007669"/>
    <property type="project" value="TreeGrafter"/>
</dbReference>
<feature type="compositionally biased region" description="Acidic residues" evidence="2">
    <location>
        <begin position="1"/>
        <end position="10"/>
    </location>
</feature>
<dbReference type="GO" id="GO:0006397">
    <property type="term" value="P:mRNA processing"/>
    <property type="evidence" value="ECO:0007669"/>
    <property type="project" value="InterPro"/>
</dbReference>
<protein>
    <submittedName>
        <fullName evidence="4">Putative G patch domain-containing protein 1-like</fullName>
    </submittedName>
</protein>
<evidence type="ECO:0000256" key="1">
    <source>
        <dbReference type="ARBA" id="ARBA00008600"/>
    </source>
</evidence>
<dbReference type="InterPro" id="IPR000467">
    <property type="entry name" value="G_patch_dom"/>
</dbReference>
<feature type="domain" description="G-patch" evidence="3">
    <location>
        <begin position="147"/>
        <end position="167"/>
    </location>
</feature>
<accession>A0A2G8LP75</accession>
<sequence length="311" mass="34182">MTSDDDDDGESFFTYGEPLDDDEDGPKLNLTAVENQVVKDEQGRRRFHGAFTGGFSAGYFNSVGSKEGWTPSTFVSSRSNKNEGKKNQIAEDFMDDEDLGEYGIAPRKLKTADKFTSSARVPKRSGDDETSTIPGLAPLNDLVTVTNASIGAQILKRMGWREGQGVGPKVRKYKKKKSKGKLGNKDEQGGESIPTSEAEKCEDEMSNFLFGPDDVQQFLFQMKSDQKGLGYSGINRDTSVLGGHMNLFGDAPPVKGKRKGIKGSALELVRLKSKTMIFTNYNNMYDQVLGGEDQSERNFGWTAPKTTGEFV</sequence>
<gene>
    <name evidence="4" type="ORF">BSL78_01124</name>
</gene>
<dbReference type="EMBL" id="MRZV01000021">
    <property type="protein sequence ID" value="PIK61980.1"/>
    <property type="molecule type" value="Genomic_DNA"/>
</dbReference>
<comment type="caution">
    <text evidence="4">The sequence shown here is derived from an EMBL/GenBank/DDBJ whole genome shotgun (WGS) entry which is preliminary data.</text>
</comment>
<keyword evidence="5" id="KW-1185">Reference proteome</keyword>
<dbReference type="Pfam" id="PF07713">
    <property type="entry name" value="DUF1604"/>
    <property type="match status" value="1"/>
</dbReference>
<dbReference type="InterPro" id="IPR011666">
    <property type="entry name" value="DUF1604"/>
</dbReference>
<name>A0A2G8LP75_STIJA</name>
<reference evidence="4 5" key="1">
    <citation type="journal article" date="2017" name="PLoS Biol.">
        <title>The sea cucumber genome provides insights into morphological evolution and visceral regeneration.</title>
        <authorList>
            <person name="Zhang X."/>
            <person name="Sun L."/>
            <person name="Yuan J."/>
            <person name="Sun Y."/>
            <person name="Gao Y."/>
            <person name="Zhang L."/>
            <person name="Li S."/>
            <person name="Dai H."/>
            <person name="Hamel J.F."/>
            <person name="Liu C."/>
            <person name="Yu Y."/>
            <person name="Liu S."/>
            <person name="Lin W."/>
            <person name="Guo K."/>
            <person name="Jin S."/>
            <person name="Xu P."/>
            <person name="Storey K.B."/>
            <person name="Huan P."/>
            <person name="Zhang T."/>
            <person name="Zhou Y."/>
            <person name="Zhang J."/>
            <person name="Lin C."/>
            <person name="Li X."/>
            <person name="Xing L."/>
            <person name="Huo D."/>
            <person name="Sun M."/>
            <person name="Wang L."/>
            <person name="Mercier A."/>
            <person name="Li F."/>
            <person name="Yang H."/>
            <person name="Xiang J."/>
        </authorList>
    </citation>
    <scope>NUCLEOTIDE SEQUENCE [LARGE SCALE GENOMIC DNA]</scope>
    <source>
        <strain evidence="4">Shaxun</strain>
        <tissue evidence="4">Muscle</tissue>
    </source>
</reference>
<feature type="region of interest" description="Disordered" evidence="2">
    <location>
        <begin position="165"/>
        <end position="199"/>
    </location>
</feature>
<proteinExistence type="inferred from homology"/>
<dbReference type="OrthoDB" id="20507at2759"/>
<dbReference type="PROSITE" id="PS50174">
    <property type="entry name" value="G_PATCH"/>
    <property type="match status" value="1"/>
</dbReference>
<dbReference type="Proteomes" id="UP000230750">
    <property type="component" value="Unassembled WGS sequence"/>
</dbReference>
<feature type="compositionally biased region" description="Basic residues" evidence="2">
    <location>
        <begin position="169"/>
        <end position="182"/>
    </location>
</feature>
<dbReference type="Pfam" id="PF01585">
    <property type="entry name" value="G-patch"/>
    <property type="match status" value="1"/>
</dbReference>
<evidence type="ECO:0000313" key="4">
    <source>
        <dbReference type="EMBL" id="PIK61980.1"/>
    </source>
</evidence>
<comment type="similarity">
    <text evidence="1">Belongs to the GPATCH1 family.</text>
</comment>
<organism evidence="4 5">
    <name type="scientific">Stichopus japonicus</name>
    <name type="common">Sea cucumber</name>
    <dbReference type="NCBI Taxonomy" id="307972"/>
    <lineage>
        <taxon>Eukaryota</taxon>
        <taxon>Metazoa</taxon>
        <taxon>Echinodermata</taxon>
        <taxon>Eleutherozoa</taxon>
        <taxon>Echinozoa</taxon>
        <taxon>Holothuroidea</taxon>
        <taxon>Aspidochirotacea</taxon>
        <taxon>Aspidochirotida</taxon>
        <taxon>Stichopodidae</taxon>
        <taxon>Apostichopus</taxon>
    </lineage>
</organism>